<dbReference type="RefSeq" id="WP_012874869.1">
    <property type="nucleotide sequence ID" value="NC_013525.1"/>
</dbReference>
<feature type="transmembrane region" description="Helical" evidence="9">
    <location>
        <begin position="6"/>
        <end position="26"/>
    </location>
</feature>
<dbReference type="eggNOG" id="COG1826">
    <property type="taxonomic scope" value="Bacteria"/>
</dbReference>
<sequence length="62" mass="6694">MPFGLGAPELIIILVIVMLVFGVGKLPEVGGALGRGIREFKDNLTGKELEEDKTAERQELKG</sequence>
<dbReference type="EMBL" id="CP001825">
    <property type="protein sequence ID" value="ACZ41834.1"/>
    <property type="molecule type" value="Genomic_DNA"/>
</dbReference>
<keyword evidence="6 9" id="KW-1133">Transmembrane helix</keyword>
<dbReference type="InterPro" id="IPR003369">
    <property type="entry name" value="TatA/B/E"/>
</dbReference>
<comment type="subcellular location">
    <subcellularLocation>
        <location evidence="1 9">Cell membrane</location>
        <topology evidence="1 9">Single-pass membrane protein</topology>
    </subcellularLocation>
</comment>
<evidence type="ECO:0000256" key="4">
    <source>
        <dbReference type="ARBA" id="ARBA00022692"/>
    </source>
</evidence>
<dbReference type="AlphaFoldDB" id="D1CFX8"/>
<dbReference type="OrthoDB" id="9813726at2"/>
<dbReference type="Gene3D" id="1.20.5.3310">
    <property type="match status" value="1"/>
</dbReference>
<dbReference type="GO" id="GO:0008320">
    <property type="term" value="F:protein transmembrane transporter activity"/>
    <property type="evidence" value="ECO:0007669"/>
    <property type="project" value="UniProtKB-UniRule"/>
</dbReference>
<name>D1CFX8_THET1</name>
<keyword evidence="2 9" id="KW-0813">Transport</keyword>
<evidence type="ECO:0000313" key="11">
    <source>
        <dbReference type="Proteomes" id="UP000000323"/>
    </source>
</evidence>
<keyword evidence="8 9" id="KW-0472">Membrane</keyword>
<dbReference type="STRING" id="525904.Tter_0917"/>
<dbReference type="GO" id="GO:0033281">
    <property type="term" value="C:TAT protein transport complex"/>
    <property type="evidence" value="ECO:0007669"/>
    <property type="project" value="UniProtKB-UniRule"/>
</dbReference>
<gene>
    <name evidence="9" type="primary">tatA</name>
    <name evidence="10" type="ordered locus">Tter_0917</name>
</gene>
<dbReference type="HAMAP" id="MF_00236">
    <property type="entry name" value="TatA_E"/>
    <property type="match status" value="1"/>
</dbReference>
<comment type="subunit">
    <text evidence="9">Forms a complex with TatC.</text>
</comment>
<proteinExistence type="inferred from homology"/>
<comment type="function">
    <text evidence="9">Part of the twin-arginine translocation (Tat) system that transports large folded proteins containing a characteristic twin-arginine motif in their signal peptide across membranes. TatA could form the protein-conducting channel of the Tat system.</text>
</comment>
<evidence type="ECO:0000256" key="6">
    <source>
        <dbReference type="ARBA" id="ARBA00022989"/>
    </source>
</evidence>
<evidence type="ECO:0000256" key="7">
    <source>
        <dbReference type="ARBA" id="ARBA00023010"/>
    </source>
</evidence>
<keyword evidence="11" id="KW-1185">Reference proteome</keyword>
<dbReference type="Proteomes" id="UP000000323">
    <property type="component" value="Chromosome 1"/>
</dbReference>
<protein>
    <recommendedName>
        <fullName evidence="9">Sec-independent protein translocase protein TatA</fullName>
    </recommendedName>
</protein>
<dbReference type="GO" id="GO:0043953">
    <property type="term" value="P:protein transport by the Tat complex"/>
    <property type="evidence" value="ECO:0007669"/>
    <property type="project" value="UniProtKB-UniRule"/>
</dbReference>
<evidence type="ECO:0000256" key="2">
    <source>
        <dbReference type="ARBA" id="ARBA00022448"/>
    </source>
</evidence>
<dbReference type="InterPro" id="IPR006312">
    <property type="entry name" value="TatA/E"/>
</dbReference>
<dbReference type="Pfam" id="PF02416">
    <property type="entry name" value="TatA_B_E"/>
    <property type="match status" value="1"/>
</dbReference>
<evidence type="ECO:0000256" key="8">
    <source>
        <dbReference type="ARBA" id="ARBA00023136"/>
    </source>
</evidence>
<keyword evidence="5 9" id="KW-0653">Protein transport</keyword>
<dbReference type="PANTHER" id="PTHR42982:SF1">
    <property type="entry name" value="SEC-INDEPENDENT PROTEIN TRANSLOCASE PROTEIN TATA"/>
    <property type="match status" value="1"/>
</dbReference>
<evidence type="ECO:0000256" key="1">
    <source>
        <dbReference type="ARBA" id="ARBA00004162"/>
    </source>
</evidence>
<dbReference type="KEGG" id="ttr:Tter_0917"/>
<keyword evidence="7 9" id="KW-0811">Translocation</keyword>
<dbReference type="PANTHER" id="PTHR42982">
    <property type="entry name" value="SEC-INDEPENDENT PROTEIN TRANSLOCASE PROTEIN TATA"/>
    <property type="match status" value="1"/>
</dbReference>
<keyword evidence="4 9" id="KW-0812">Transmembrane</keyword>
<evidence type="ECO:0000256" key="3">
    <source>
        <dbReference type="ARBA" id="ARBA00022475"/>
    </source>
</evidence>
<evidence type="ECO:0000256" key="5">
    <source>
        <dbReference type="ARBA" id="ARBA00022927"/>
    </source>
</evidence>
<comment type="similarity">
    <text evidence="9">Belongs to the TatA/E family.</text>
</comment>
<reference evidence="11" key="1">
    <citation type="journal article" date="2010" name="Stand. Genomic Sci.">
        <title>Complete genome sequence of 'Thermobaculum terrenum' type strain (YNP1).</title>
        <authorList>
            <person name="Kiss H."/>
            <person name="Cleland D."/>
            <person name="Lapidus A."/>
            <person name="Lucas S."/>
            <person name="Glavina Del Rio T."/>
            <person name="Nolan M."/>
            <person name="Tice H."/>
            <person name="Han C."/>
            <person name="Goodwin L."/>
            <person name="Pitluck S."/>
            <person name="Liolios K."/>
            <person name="Ivanova N."/>
            <person name="Mavromatis K."/>
            <person name="Ovchinnikova G."/>
            <person name="Pati A."/>
            <person name="Chen A."/>
            <person name="Palaniappan K."/>
            <person name="Land M."/>
            <person name="Hauser L."/>
            <person name="Chang Y."/>
            <person name="Jeffries C."/>
            <person name="Lu M."/>
            <person name="Brettin T."/>
            <person name="Detter J."/>
            <person name="Goker M."/>
            <person name="Tindall B."/>
            <person name="Beck B."/>
            <person name="McDermott T."/>
            <person name="Woyke T."/>
            <person name="Bristow J."/>
            <person name="Eisen J."/>
            <person name="Markowitz V."/>
            <person name="Hugenholtz P."/>
            <person name="Kyrpides N."/>
            <person name="Klenk H."/>
            <person name="Cheng J."/>
        </authorList>
    </citation>
    <scope>NUCLEOTIDE SEQUENCE [LARGE SCALE GENOMIC DNA]</scope>
    <source>
        <strain evidence="11">ATCC BAA-798 / YNP1</strain>
    </source>
</reference>
<evidence type="ECO:0000313" key="10">
    <source>
        <dbReference type="EMBL" id="ACZ41834.1"/>
    </source>
</evidence>
<accession>D1CFX8</accession>
<keyword evidence="3 9" id="KW-1003">Cell membrane</keyword>
<dbReference type="NCBIfam" id="TIGR01411">
    <property type="entry name" value="tatAE"/>
    <property type="match status" value="1"/>
</dbReference>
<evidence type="ECO:0000256" key="9">
    <source>
        <dbReference type="HAMAP-Rule" id="MF_00236"/>
    </source>
</evidence>
<organism evidence="10 11">
    <name type="scientific">Thermobaculum terrenum (strain ATCC BAA-798 / CCMEE 7001 / YNP1)</name>
    <dbReference type="NCBI Taxonomy" id="525904"/>
    <lineage>
        <taxon>Bacteria</taxon>
        <taxon>Bacillati</taxon>
        <taxon>Chloroflexota</taxon>
        <taxon>Chloroflexia</taxon>
        <taxon>Candidatus Thermobaculales</taxon>
        <taxon>Candidatus Thermobaculaceae</taxon>
        <taxon>Thermobaculum</taxon>
    </lineage>
</organism>
<dbReference type="HOGENOM" id="CLU_086034_6_1_0"/>